<reference evidence="7 8" key="1">
    <citation type="submission" date="2019-02" db="EMBL/GenBank/DDBJ databases">
        <title>Deep-cultivation of Planctomycetes and their phenomic and genomic characterization uncovers novel biology.</title>
        <authorList>
            <person name="Wiegand S."/>
            <person name="Jogler M."/>
            <person name="Boedeker C."/>
            <person name="Pinto D."/>
            <person name="Vollmers J."/>
            <person name="Rivas-Marin E."/>
            <person name="Kohn T."/>
            <person name="Peeters S.H."/>
            <person name="Heuer A."/>
            <person name="Rast P."/>
            <person name="Oberbeckmann S."/>
            <person name="Bunk B."/>
            <person name="Jeske O."/>
            <person name="Meyerdierks A."/>
            <person name="Storesund J.E."/>
            <person name="Kallscheuer N."/>
            <person name="Luecker S."/>
            <person name="Lage O.M."/>
            <person name="Pohl T."/>
            <person name="Merkel B.J."/>
            <person name="Hornburger P."/>
            <person name="Mueller R.-W."/>
            <person name="Bruemmer F."/>
            <person name="Labrenz M."/>
            <person name="Spormann A.M."/>
            <person name="Op den Camp H."/>
            <person name="Overmann J."/>
            <person name="Amann R."/>
            <person name="Jetten M.S.M."/>
            <person name="Mascher T."/>
            <person name="Medema M.H."/>
            <person name="Devos D.P."/>
            <person name="Kaster A.-K."/>
            <person name="Ovreas L."/>
            <person name="Rohde M."/>
            <person name="Galperin M.Y."/>
            <person name="Jogler C."/>
        </authorList>
    </citation>
    <scope>NUCLEOTIDE SEQUENCE [LARGE SCALE GENOMIC DNA]</scope>
    <source>
        <strain evidence="7 8">Q31a</strain>
    </source>
</reference>
<keyword evidence="3 5" id="KW-1133">Transmembrane helix</keyword>
<feature type="transmembrane region" description="Helical" evidence="5">
    <location>
        <begin position="55"/>
        <end position="76"/>
    </location>
</feature>
<protein>
    <submittedName>
        <fullName evidence="7">Fatty acid hydroxylase superfamily protein</fullName>
    </submittedName>
</protein>
<evidence type="ECO:0000256" key="1">
    <source>
        <dbReference type="ARBA" id="ARBA00004370"/>
    </source>
</evidence>
<comment type="subcellular location">
    <subcellularLocation>
        <location evidence="1">Membrane</location>
    </subcellularLocation>
</comment>
<evidence type="ECO:0000259" key="6">
    <source>
        <dbReference type="Pfam" id="PF04116"/>
    </source>
</evidence>
<feature type="transmembrane region" description="Helical" evidence="5">
    <location>
        <begin position="14"/>
        <end position="34"/>
    </location>
</feature>
<evidence type="ECO:0000313" key="8">
    <source>
        <dbReference type="Proteomes" id="UP000318017"/>
    </source>
</evidence>
<dbReference type="EMBL" id="CP036298">
    <property type="protein sequence ID" value="QDV25989.1"/>
    <property type="molecule type" value="Genomic_DNA"/>
</dbReference>
<evidence type="ECO:0000313" key="7">
    <source>
        <dbReference type="EMBL" id="QDV25989.1"/>
    </source>
</evidence>
<dbReference type="GO" id="GO:0016020">
    <property type="term" value="C:membrane"/>
    <property type="evidence" value="ECO:0007669"/>
    <property type="project" value="UniProtKB-SubCell"/>
</dbReference>
<dbReference type="PANTHER" id="PTHR11863">
    <property type="entry name" value="STEROL DESATURASE"/>
    <property type="match status" value="1"/>
</dbReference>
<dbReference type="AlphaFoldDB" id="A0A518GBN0"/>
<feature type="domain" description="Fatty acid hydroxylase" evidence="6">
    <location>
        <begin position="97"/>
        <end position="233"/>
    </location>
</feature>
<keyword evidence="4 5" id="KW-0472">Membrane</keyword>
<keyword evidence="2 5" id="KW-0812">Transmembrane</keyword>
<dbReference type="KEGG" id="ahel:Q31a_43590"/>
<feature type="transmembrane region" description="Helical" evidence="5">
    <location>
        <begin position="150"/>
        <end position="174"/>
    </location>
</feature>
<feature type="transmembrane region" description="Helical" evidence="5">
    <location>
        <begin position="96"/>
        <end position="114"/>
    </location>
</feature>
<dbReference type="Pfam" id="PF04116">
    <property type="entry name" value="FA_hydroxylase"/>
    <property type="match status" value="1"/>
</dbReference>
<dbReference type="GO" id="GO:0005506">
    <property type="term" value="F:iron ion binding"/>
    <property type="evidence" value="ECO:0007669"/>
    <property type="project" value="InterPro"/>
</dbReference>
<dbReference type="InterPro" id="IPR006694">
    <property type="entry name" value="Fatty_acid_hydroxylase"/>
</dbReference>
<dbReference type="GO" id="GO:0016491">
    <property type="term" value="F:oxidoreductase activity"/>
    <property type="evidence" value="ECO:0007669"/>
    <property type="project" value="InterPro"/>
</dbReference>
<evidence type="ECO:0000256" key="2">
    <source>
        <dbReference type="ARBA" id="ARBA00022692"/>
    </source>
</evidence>
<gene>
    <name evidence="7" type="ORF">Q31a_43590</name>
</gene>
<evidence type="ECO:0000256" key="5">
    <source>
        <dbReference type="SAM" id="Phobius"/>
    </source>
</evidence>
<name>A0A518GBN0_9BACT</name>
<keyword evidence="8" id="KW-1185">Reference proteome</keyword>
<dbReference type="Proteomes" id="UP000318017">
    <property type="component" value="Chromosome"/>
</dbReference>
<evidence type="ECO:0000256" key="3">
    <source>
        <dbReference type="ARBA" id="ARBA00022989"/>
    </source>
</evidence>
<proteinExistence type="predicted"/>
<dbReference type="GO" id="GO:0008610">
    <property type="term" value="P:lipid biosynthetic process"/>
    <property type="evidence" value="ECO:0007669"/>
    <property type="project" value="InterPro"/>
</dbReference>
<accession>A0A518GBN0</accession>
<evidence type="ECO:0000256" key="4">
    <source>
        <dbReference type="ARBA" id="ARBA00023136"/>
    </source>
</evidence>
<organism evidence="7 8">
    <name type="scientific">Aureliella helgolandensis</name>
    <dbReference type="NCBI Taxonomy" id="2527968"/>
    <lineage>
        <taxon>Bacteria</taxon>
        <taxon>Pseudomonadati</taxon>
        <taxon>Planctomycetota</taxon>
        <taxon>Planctomycetia</taxon>
        <taxon>Pirellulales</taxon>
        <taxon>Pirellulaceae</taxon>
        <taxon>Aureliella</taxon>
    </lineage>
</organism>
<sequence length="278" mass="32019">MYQGVLSLNNQSEVVIRLACFSFVLLAMVVWELLAPRRELSLKRRWRWSSNIGLVILNGILVRFLMPITAVGAALLAQSSGYGFLNFVDWPTWLEIMIGVVAFDLAIYGQHLLFHKVPWLWRLHMVHHADMDFDVTTGLRFHTFEILLSVLIKLAVVFVLGPAAIAVAIFELLLNATSMFNHSNISIPLWLDKMLRFVVVTPDMHRVHHSVIRCETNSNFGFNLPWWDYLFRTYLSQPQDGHDQMTIGVSDYRDETQTEHLPGMLQLPFRSSGRPERN</sequence>
<dbReference type="InterPro" id="IPR050307">
    <property type="entry name" value="Sterol_Desaturase_Related"/>
</dbReference>